<evidence type="ECO:0000313" key="2">
    <source>
        <dbReference type="EMBL" id="KDM91398.1"/>
    </source>
</evidence>
<evidence type="ECO:0000313" key="3">
    <source>
        <dbReference type="Proteomes" id="UP000027192"/>
    </source>
</evidence>
<dbReference type="EMBL" id="JMIB01000023">
    <property type="protein sequence ID" value="KDM91398.1"/>
    <property type="molecule type" value="Genomic_DNA"/>
</dbReference>
<gene>
    <name evidence="2" type="ORF">EA58_12625</name>
</gene>
<evidence type="ECO:0000259" key="1">
    <source>
        <dbReference type="Pfam" id="PF26078"/>
    </source>
</evidence>
<accession>A0A066RVH9</accession>
<name>A0A066RVH9_9GAMM</name>
<dbReference type="STRING" id="1654360.EA58_12625"/>
<organism evidence="2 3">
    <name type="scientific">Photobacterium galatheae</name>
    <dbReference type="NCBI Taxonomy" id="1654360"/>
    <lineage>
        <taxon>Bacteria</taxon>
        <taxon>Pseudomonadati</taxon>
        <taxon>Pseudomonadota</taxon>
        <taxon>Gammaproteobacteria</taxon>
        <taxon>Vibrionales</taxon>
        <taxon>Vibrionaceae</taxon>
        <taxon>Photobacterium</taxon>
    </lineage>
</organism>
<dbReference type="RefSeq" id="WP_036752954.1">
    <property type="nucleotide sequence ID" value="NZ_JAGSGC010000027.1"/>
</dbReference>
<dbReference type="PANTHER" id="PTHR35862:SF1">
    <property type="entry name" value="FELS-2 PROPHAGE PROTEIN"/>
    <property type="match status" value="1"/>
</dbReference>
<dbReference type="InterPro" id="IPR052726">
    <property type="entry name" value="Phage_Baseplate_Hub"/>
</dbReference>
<dbReference type="InterPro" id="IPR014507">
    <property type="entry name" value="Baseplate_assembly_J_pred"/>
</dbReference>
<reference evidence="2 3" key="1">
    <citation type="submission" date="2014-04" db="EMBL/GenBank/DDBJ databases">
        <title>Draft genome sequence of Photobacterium halotolerans S2753: a solonamide, ngercheumicin and holomycin producer.</title>
        <authorList>
            <person name="Machado H.R."/>
            <person name="Gram L."/>
        </authorList>
    </citation>
    <scope>NUCLEOTIDE SEQUENCE [LARGE SCALE GENOMIC DNA]</scope>
    <source>
        <strain evidence="2 3">S2753</strain>
    </source>
</reference>
<dbReference type="PIRSF" id="PIRSF020481">
    <property type="entry name" value="BAP"/>
    <property type="match status" value="1"/>
</dbReference>
<dbReference type="PANTHER" id="PTHR35862">
    <property type="entry name" value="FELS-2 PROPHAGE PROTEIN"/>
    <property type="match status" value="1"/>
</dbReference>
<dbReference type="Proteomes" id="UP000027192">
    <property type="component" value="Unassembled WGS sequence"/>
</dbReference>
<feature type="domain" description="Baseplate J-like central" evidence="1">
    <location>
        <begin position="113"/>
        <end position="184"/>
    </location>
</feature>
<sequence length="286" mass="31444">MSQIDLSKLPPPEIVQQLDATAIRSRMLQRYAQLQNVDAPKVGDPLYNAMSAMAEEVTRARQEFQDISLNNMVAFSHGASLQQLAALRPVEKFEKETDDQFRRRVQMAPDGFSTAGPDGAYIFHALNAHEDVLDAEVLSPSPVKVDLYVLSRQGDGTASAELCQQVFEYIDGQTKRPLNDHFNVYPATIKPYRIVVELDIPYGPGEGQTLDIARQRLQSLATESHVLAGCVALSAIDAAAHVKNGEADGSYQPVTEVFILEPAQTIKCTKAQAPYCTDIIVRLKGT</sequence>
<dbReference type="OrthoDB" id="9793802at2"/>
<dbReference type="AlphaFoldDB" id="A0A066RVH9"/>
<keyword evidence="3" id="KW-1185">Reference proteome</keyword>
<dbReference type="Pfam" id="PF26078">
    <property type="entry name" value="Baseplate_J_M"/>
    <property type="match status" value="1"/>
</dbReference>
<comment type="caution">
    <text evidence="2">The sequence shown here is derived from an EMBL/GenBank/DDBJ whole genome shotgun (WGS) entry which is preliminary data.</text>
</comment>
<protein>
    <submittedName>
        <fullName evidence="2">Baseplate assembly protein</fullName>
    </submittedName>
</protein>
<proteinExistence type="predicted"/>
<dbReference type="InterPro" id="IPR058531">
    <property type="entry name" value="Baseplate_J_M"/>
</dbReference>